<feature type="compositionally biased region" description="Polar residues" evidence="2">
    <location>
        <begin position="217"/>
        <end position="228"/>
    </location>
</feature>
<feature type="compositionally biased region" description="Low complexity" evidence="2">
    <location>
        <begin position="489"/>
        <end position="507"/>
    </location>
</feature>
<feature type="region of interest" description="Disordered" evidence="2">
    <location>
        <begin position="212"/>
        <end position="234"/>
    </location>
</feature>
<proteinExistence type="predicted"/>
<sequence>MVNLFKTTILTLSLLLVSLSSRAEPSNEAFEKQLDFTIRSACHGYMVDALPNFLSGVRSWLNASSPFCQTVRTLPDDQSAYAELKRENPSVDYRNDPEYKITVGGYNADRDRFNDCNDWMCEHIRKQVYHKGHPISLADYNKVEQHCKGPGEYNCIEHWFKSWPRPLPPLKTQQADTGMSLDAMMATESPLSEKAQQAPVNPSNLSLDSMLAEDQPAATTTPQPSQAYTKGPDTSLDNIYAAREQLALDDSMKSIRGYNERMKNRCKCSLNNTGCYQLPDESLLDRANKQEQQRYQACMQWQEQRSIQPASSQAADQQLKMLASLEKQINTNDEEITDAINDWKRQRREQIAQQQQEASDRSSTGYLAGMASILLQAGAVANGNISVEQASQNAVQIANSVESGESWGSAMGNTLTSSITNLPRSGSGTGTGTSSADAIGNFSFSCYTQGVFICTNYTLHSKQRFEQFKQQCQQAGSRIVSSCDSNAPSCTQSSSTGQQTTYDYTSGSDDLKQKCQANGGSFRPG</sequence>
<evidence type="ECO:0000313" key="5">
    <source>
        <dbReference type="Proteomes" id="UP000198749"/>
    </source>
</evidence>
<dbReference type="EMBL" id="FOGB01000009">
    <property type="protein sequence ID" value="SEQ85568.1"/>
    <property type="molecule type" value="Genomic_DNA"/>
</dbReference>
<reference evidence="5" key="1">
    <citation type="submission" date="2016-10" db="EMBL/GenBank/DDBJ databases">
        <authorList>
            <person name="Varghese N."/>
            <person name="Submissions S."/>
        </authorList>
    </citation>
    <scope>NUCLEOTIDE SEQUENCE [LARGE SCALE GENOMIC DNA]</scope>
    <source>
        <strain evidence="5">DSM 18887</strain>
    </source>
</reference>
<evidence type="ECO:0000256" key="2">
    <source>
        <dbReference type="SAM" id="MobiDB-lite"/>
    </source>
</evidence>
<feature type="region of interest" description="Disordered" evidence="2">
    <location>
        <begin position="482"/>
        <end position="525"/>
    </location>
</feature>
<dbReference type="AlphaFoldDB" id="A0A1H9JFK7"/>
<accession>A0A1H9JFK7</accession>
<keyword evidence="5" id="KW-1185">Reference proteome</keyword>
<dbReference type="Proteomes" id="UP000198749">
    <property type="component" value="Unassembled WGS sequence"/>
</dbReference>
<evidence type="ECO:0000256" key="3">
    <source>
        <dbReference type="SAM" id="SignalP"/>
    </source>
</evidence>
<protein>
    <submittedName>
        <fullName evidence="4">Uncharacterized protein</fullName>
    </submittedName>
</protein>
<feature type="signal peptide" evidence="3">
    <location>
        <begin position="1"/>
        <end position="23"/>
    </location>
</feature>
<name>A0A1H9JFK7_9GAMM</name>
<keyword evidence="3" id="KW-0732">Signal</keyword>
<dbReference type="STRING" id="355243.SAMN03080615_02970"/>
<feature type="chain" id="PRO_5011789456" evidence="3">
    <location>
        <begin position="24"/>
        <end position="525"/>
    </location>
</feature>
<evidence type="ECO:0000313" key="4">
    <source>
        <dbReference type="EMBL" id="SEQ85568.1"/>
    </source>
</evidence>
<keyword evidence="1" id="KW-0175">Coiled coil</keyword>
<feature type="coiled-coil region" evidence="1">
    <location>
        <begin position="315"/>
        <end position="342"/>
    </location>
</feature>
<organism evidence="4 5">
    <name type="scientific">Amphritea atlantica</name>
    <dbReference type="NCBI Taxonomy" id="355243"/>
    <lineage>
        <taxon>Bacteria</taxon>
        <taxon>Pseudomonadati</taxon>
        <taxon>Pseudomonadota</taxon>
        <taxon>Gammaproteobacteria</taxon>
        <taxon>Oceanospirillales</taxon>
        <taxon>Oceanospirillaceae</taxon>
        <taxon>Amphritea</taxon>
    </lineage>
</organism>
<gene>
    <name evidence="4" type="ORF">SAMN03080615_02970</name>
</gene>
<evidence type="ECO:0000256" key="1">
    <source>
        <dbReference type="SAM" id="Coils"/>
    </source>
</evidence>